<evidence type="ECO:0000256" key="8">
    <source>
        <dbReference type="ARBA" id="ARBA00039149"/>
    </source>
</evidence>
<evidence type="ECO:0000256" key="4">
    <source>
        <dbReference type="ARBA" id="ARBA00022741"/>
    </source>
</evidence>
<comment type="pathway">
    <text evidence="1 10">Purine metabolism; 7-cyano-7-deazaguanine biosynthesis.</text>
</comment>
<dbReference type="PANTHER" id="PTHR42914">
    <property type="entry name" value="7-CYANO-7-DEAZAGUANINE SYNTHASE"/>
    <property type="match status" value="1"/>
</dbReference>
<gene>
    <name evidence="10" type="primary">queC</name>
    <name evidence="11" type="ORF">A2290_06605</name>
</gene>
<dbReference type="HAMAP" id="MF_01633">
    <property type="entry name" value="QueC"/>
    <property type="match status" value="1"/>
</dbReference>
<reference evidence="11 12" key="1">
    <citation type="journal article" date="2016" name="Nat. Commun.">
        <title>Thousands of microbial genomes shed light on interconnected biogeochemical processes in an aquifer system.</title>
        <authorList>
            <person name="Anantharaman K."/>
            <person name="Brown C.T."/>
            <person name="Hug L.A."/>
            <person name="Sharon I."/>
            <person name="Castelle C.J."/>
            <person name="Probst A.J."/>
            <person name="Thomas B.C."/>
            <person name="Singh A."/>
            <person name="Wilkins M.J."/>
            <person name="Karaoz U."/>
            <person name="Brodie E.L."/>
            <person name="Williams K.H."/>
            <person name="Hubbard S.S."/>
            <person name="Banfield J.F."/>
        </authorList>
    </citation>
    <scope>NUCLEOTIDE SEQUENCE [LARGE SCALE GENOMIC DNA]</scope>
</reference>
<evidence type="ECO:0000256" key="1">
    <source>
        <dbReference type="ARBA" id="ARBA00005061"/>
    </source>
</evidence>
<sequence>MKEKTIILLSGGLDSTTTLYYAKQKGYDCHALIFNYGQRHAKEIKAAVEIANLVQVPYQILKIDFPWKGSALTDSKIKVPSFKTFHKNIKSIPVTYVPGRNTIFLSFALSYAEAIKARFIFIGANAIDYSGYPDCRPGFFKAFRNLIKKGARNKEIQIKTPLIKKTKPQILKMALKLGVPVDKTWSCYKGGKKACGACDSCLLRNKAFNSDYHNRG</sequence>
<dbReference type="UniPathway" id="UPA00391"/>
<evidence type="ECO:0000256" key="3">
    <source>
        <dbReference type="ARBA" id="ARBA00022723"/>
    </source>
</evidence>
<proteinExistence type="inferred from homology"/>
<keyword evidence="6 10" id="KW-0067">ATP-binding</keyword>
<name>A0A1F4RXG3_UNCSA</name>
<comment type="catalytic activity">
    <reaction evidence="9 10">
        <text>7-carboxy-7-carbaguanine + NH4(+) + 2 ATP = 7-cyano-7-carbaguanine + 2 AMP + 2 diphosphate + 2 H(+)</text>
        <dbReference type="Rhea" id="RHEA:27982"/>
        <dbReference type="ChEBI" id="CHEBI:15378"/>
        <dbReference type="ChEBI" id="CHEBI:28938"/>
        <dbReference type="ChEBI" id="CHEBI:30616"/>
        <dbReference type="ChEBI" id="CHEBI:33019"/>
        <dbReference type="ChEBI" id="CHEBI:45075"/>
        <dbReference type="ChEBI" id="CHEBI:61036"/>
        <dbReference type="ChEBI" id="CHEBI:456215"/>
        <dbReference type="EC" id="6.3.4.20"/>
    </reaction>
</comment>
<evidence type="ECO:0000256" key="9">
    <source>
        <dbReference type="ARBA" id="ARBA00047890"/>
    </source>
</evidence>
<feature type="binding site" evidence="10">
    <location>
        <position position="198"/>
    </location>
    <ligand>
        <name>Zn(2+)</name>
        <dbReference type="ChEBI" id="CHEBI:29105"/>
    </ligand>
</feature>
<dbReference type="NCBIfam" id="TIGR00364">
    <property type="entry name" value="7-cyano-7-deazaguanine synthase QueC"/>
    <property type="match status" value="1"/>
</dbReference>
<comment type="caution">
    <text evidence="11">The sequence shown here is derived from an EMBL/GenBank/DDBJ whole genome shotgun (WGS) entry which is preliminary data.</text>
</comment>
<protein>
    <recommendedName>
        <fullName evidence="8 10">7-cyano-7-deazaguanine synthase</fullName>
        <ecNumber evidence="8 10">6.3.4.20</ecNumber>
    </recommendedName>
    <alternativeName>
        <fullName evidence="10">7-cyano-7-carbaguanine synthase</fullName>
    </alternativeName>
    <alternativeName>
        <fullName evidence="10">PreQ(0) synthase</fullName>
    </alternativeName>
    <alternativeName>
        <fullName evidence="10">Queuosine biosynthesis protein QueC</fullName>
    </alternativeName>
</protein>
<dbReference type="InterPro" id="IPR018317">
    <property type="entry name" value="QueC"/>
</dbReference>
<dbReference type="EMBL" id="MEUA01000065">
    <property type="protein sequence ID" value="OGC12839.1"/>
    <property type="molecule type" value="Genomic_DNA"/>
</dbReference>
<dbReference type="AlphaFoldDB" id="A0A1F4RXG3"/>
<evidence type="ECO:0000256" key="5">
    <source>
        <dbReference type="ARBA" id="ARBA00022833"/>
    </source>
</evidence>
<keyword evidence="3 10" id="KW-0479">Metal-binding</keyword>
<comment type="similarity">
    <text evidence="7 10">Belongs to the QueC family.</text>
</comment>
<dbReference type="PANTHER" id="PTHR42914:SF1">
    <property type="entry name" value="7-CYANO-7-DEAZAGUANINE SYNTHASE"/>
    <property type="match status" value="1"/>
</dbReference>
<dbReference type="GO" id="GO:0008270">
    <property type="term" value="F:zinc ion binding"/>
    <property type="evidence" value="ECO:0007669"/>
    <property type="project" value="UniProtKB-UniRule"/>
</dbReference>
<feature type="binding site" evidence="10">
    <location>
        <position position="195"/>
    </location>
    <ligand>
        <name>Zn(2+)</name>
        <dbReference type="ChEBI" id="CHEBI:29105"/>
    </ligand>
</feature>
<evidence type="ECO:0000256" key="10">
    <source>
        <dbReference type="HAMAP-Rule" id="MF_01633"/>
    </source>
</evidence>
<feature type="binding site" evidence="10">
    <location>
        <position position="201"/>
    </location>
    <ligand>
        <name>Zn(2+)</name>
        <dbReference type="ChEBI" id="CHEBI:29105"/>
    </ligand>
</feature>
<dbReference type="GO" id="GO:0008616">
    <property type="term" value="P:tRNA queuosine(34) biosynthetic process"/>
    <property type="evidence" value="ECO:0007669"/>
    <property type="project" value="UniProtKB-UniRule"/>
</dbReference>
<feature type="binding site" evidence="10">
    <location>
        <begin position="9"/>
        <end position="19"/>
    </location>
    <ligand>
        <name>ATP</name>
        <dbReference type="ChEBI" id="CHEBI:30616"/>
    </ligand>
</feature>
<keyword evidence="5 10" id="KW-0862">Zinc</keyword>
<keyword evidence="2 10" id="KW-0436">Ligase</keyword>
<dbReference type="CDD" id="cd01995">
    <property type="entry name" value="QueC-like"/>
    <property type="match status" value="1"/>
</dbReference>
<accession>A0A1F4RXG3</accession>
<organism evidence="11 12">
    <name type="scientific">candidate division WOR-1 bacterium RIFOXYB2_FULL_36_35</name>
    <dbReference type="NCBI Taxonomy" id="1802578"/>
    <lineage>
        <taxon>Bacteria</taxon>
        <taxon>Bacillati</taxon>
        <taxon>Saganbacteria</taxon>
    </lineage>
</organism>
<dbReference type="InterPro" id="IPR014729">
    <property type="entry name" value="Rossmann-like_a/b/a_fold"/>
</dbReference>
<dbReference type="Proteomes" id="UP000177905">
    <property type="component" value="Unassembled WGS sequence"/>
</dbReference>
<dbReference type="EC" id="6.3.4.20" evidence="8 10"/>
<dbReference type="SUPFAM" id="SSF52402">
    <property type="entry name" value="Adenine nucleotide alpha hydrolases-like"/>
    <property type="match status" value="1"/>
</dbReference>
<dbReference type="GO" id="GO:0005524">
    <property type="term" value="F:ATP binding"/>
    <property type="evidence" value="ECO:0007669"/>
    <property type="project" value="UniProtKB-UniRule"/>
</dbReference>
<evidence type="ECO:0000256" key="2">
    <source>
        <dbReference type="ARBA" id="ARBA00022598"/>
    </source>
</evidence>
<dbReference type="GO" id="GO:0016879">
    <property type="term" value="F:ligase activity, forming carbon-nitrogen bonds"/>
    <property type="evidence" value="ECO:0007669"/>
    <property type="project" value="UniProtKB-UniRule"/>
</dbReference>
<feature type="binding site" evidence="10">
    <location>
        <position position="187"/>
    </location>
    <ligand>
        <name>Zn(2+)</name>
        <dbReference type="ChEBI" id="CHEBI:29105"/>
    </ligand>
</feature>
<keyword evidence="4 10" id="KW-0547">Nucleotide-binding</keyword>
<evidence type="ECO:0000256" key="7">
    <source>
        <dbReference type="ARBA" id="ARBA00037993"/>
    </source>
</evidence>
<dbReference type="PIRSF" id="PIRSF006293">
    <property type="entry name" value="ExsB"/>
    <property type="match status" value="1"/>
</dbReference>
<evidence type="ECO:0000313" key="12">
    <source>
        <dbReference type="Proteomes" id="UP000177905"/>
    </source>
</evidence>
<evidence type="ECO:0000256" key="6">
    <source>
        <dbReference type="ARBA" id="ARBA00022840"/>
    </source>
</evidence>
<keyword evidence="10" id="KW-0671">Queuosine biosynthesis</keyword>
<dbReference type="Gene3D" id="3.40.50.620">
    <property type="entry name" value="HUPs"/>
    <property type="match status" value="1"/>
</dbReference>
<evidence type="ECO:0000313" key="11">
    <source>
        <dbReference type="EMBL" id="OGC12839.1"/>
    </source>
</evidence>
<dbReference type="Pfam" id="PF06508">
    <property type="entry name" value="QueC"/>
    <property type="match status" value="1"/>
</dbReference>
<comment type="cofactor">
    <cofactor evidence="10">
        <name>Zn(2+)</name>
        <dbReference type="ChEBI" id="CHEBI:29105"/>
    </cofactor>
    <text evidence="10">Binds 1 zinc ion per subunit.</text>
</comment>
<comment type="function">
    <text evidence="10">Catalyzes the ATP-dependent conversion of 7-carboxy-7-deazaguanine (CDG) to 7-cyano-7-deazaguanine (preQ(0)).</text>
</comment>